<dbReference type="Proteomes" id="UP000225833">
    <property type="component" value="Unassembled WGS sequence"/>
</dbReference>
<proteinExistence type="predicted"/>
<gene>
    <name evidence="1" type="ORF">Xbud_03501</name>
</gene>
<evidence type="ECO:0000313" key="1">
    <source>
        <dbReference type="EMBL" id="PHM23730.1"/>
    </source>
</evidence>
<protein>
    <submittedName>
        <fullName evidence="1">Uncharacterized protein</fullName>
    </submittedName>
</protein>
<reference evidence="1 2" key="1">
    <citation type="journal article" date="2017" name="Nat. Microbiol.">
        <title>Natural product diversity associated with the nematode symbionts Photorhabdus and Xenorhabdus.</title>
        <authorList>
            <person name="Tobias N.J."/>
            <person name="Wolff H."/>
            <person name="Djahanschiri B."/>
            <person name="Grundmann F."/>
            <person name="Kronenwerth M."/>
            <person name="Shi Y.M."/>
            <person name="Simonyi S."/>
            <person name="Grun P."/>
            <person name="Shapiro-Ilan D."/>
            <person name="Pidot S.J."/>
            <person name="Stinear T.P."/>
            <person name="Ebersberger I."/>
            <person name="Bode H.B."/>
        </authorList>
    </citation>
    <scope>NUCLEOTIDE SEQUENCE [LARGE SCALE GENOMIC DNA]</scope>
    <source>
        <strain evidence="1 2">DSM 16342</strain>
    </source>
</reference>
<comment type="caution">
    <text evidence="1">The sequence shown here is derived from an EMBL/GenBank/DDBJ whole genome shotgun (WGS) entry which is preliminary data.</text>
</comment>
<dbReference type="RefSeq" id="WP_099137281.1">
    <property type="nucleotide sequence ID" value="NZ_CAWNNJ010000101.1"/>
</dbReference>
<sequence>MKIKLPTSDKCRLKNAININAEMNVLLISSLKKLEEEFESKQEVEPDYYYMLRAVKRLSVCQFEDLTKLNEIFE</sequence>
<dbReference type="AlphaFoldDB" id="A0A2D0IPI5"/>
<organism evidence="1 2">
    <name type="scientific">Xenorhabdus budapestensis</name>
    <dbReference type="NCBI Taxonomy" id="290110"/>
    <lineage>
        <taxon>Bacteria</taxon>
        <taxon>Pseudomonadati</taxon>
        <taxon>Pseudomonadota</taxon>
        <taxon>Gammaproteobacteria</taxon>
        <taxon>Enterobacterales</taxon>
        <taxon>Morganellaceae</taxon>
        <taxon>Xenorhabdus</taxon>
    </lineage>
</organism>
<accession>A0A2D0IPI5</accession>
<name>A0A2D0IPI5_XENBU</name>
<dbReference type="EMBL" id="NIBS01000033">
    <property type="protein sequence ID" value="PHM23730.1"/>
    <property type="molecule type" value="Genomic_DNA"/>
</dbReference>
<evidence type="ECO:0000313" key="2">
    <source>
        <dbReference type="Proteomes" id="UP000225833"/>
    </source>
</evidence>